<dbReference type="Pfam" id="PF04037">
    <property type="entry name" value="DUF382"/>
    <property type="match status" value="1"/>
</dbReference>
<dbReference type="PANTHER" id="PTHR12785:SF6">
    <property type="entry name" value="SPLICING FACTOR 3B SUBUNIT 2"/>
    <property type="match status" value="1"/>
</dbReference>
<sequence>MASKKKNINNNKRKIALLHQQKLELANLIKPTNVTINNSFQTNKVLENDKDFKKIFNKFKLSKNNEHPHNTNNNNQLNINTTQSIDNSSPTKIIEKVQKGTATHQLNNTQRLSKKKLKLLKKPTLSELKSMVKYSHPESIQWYDTDAQYPQVNAYIKTSKNVVQVPVNWQFKRDYLTSRSLMEKPPFELPDIILETGIHELRNTSIMDTETNPQEQQSLKDINRNRVQPKLGTLDLDYKKLHDVILTMGENWKPDYLLSFGDLYYENRNLAEEQAWRKAIRKIRPGKLNSSLREALNCSSARLPVWCNNNKDEHIAGKSTFNNHYQMELSNGIDKDGVYANIIRRKKRKISKKNNTVVENELFGAKVLVKRTNIEINNEKEYDNEREIGKEENIEYKDNDKNGIVVGTTNKDDTAETLYTILDQKSGEESRLIYYDMSGISKNDTFKQ</sequence>
<proteinExistence type="predicted"/>
<feature type="compositionally biased region" description="Low complexity" evidence="1">
    <location>
        <begin position="70"/>
        <end position="82"/>
    </location>
</feature>
<dbReference type="Proteomes" id="UP000262825">
    <property type="component" value="Unassembled WGS sequence"/>
</dbReference>
<dbReference type="AlphaFoldDB" id="A0A376B596"/>
<evidence type="ECO:0000256" key="1">
    <source>
        <dbReference type="SAM" id="MobiDB-lite"/>
    </source>
</evidence>
<dbReference type="EMBL" id="UFAJ01000213">
    <property type="protein sequence ID" value="SSD59833.1"/>
    <property type="molecule type" value="Genomic_DNA"/>
</dbReference>
<dbReference type="PANTHER" id="PTHR12785">
    <property type="entry name" value="SPLICING FACTOR 3B"/>
    <property type="match status" value="1"/>
</dbReference>
<name>A0A376B596_9ASCO</name>
<dbReference type="GO" id="GO:0005634">
    <property type="term" value="C:nucleus"/>
    <property type="evidence" value="ECO:0007669"/>
    <property type="project" value="InterPro"/>
</dbReference>
<evidence type="ECO:0000313" key="4">
    <source>
        <dbReference type="Proteomes" id="UP000262825"/>
    </source>
</evidence>
<keyword evidence="4" id="KW-1185">Reference proteome</keyword>
<feature type="domain" description="DUF382" evidence="2">
    <location>
        <begin position="136"/>
        <end position="269"/>
    </location>
</feature>
<protein>
    <recommendedName>
        <fullName evidence="2">DUF382 domain-containing protein</fullName>
    </recommendedName>
</protein>
<dbReference type="InterPro" id="IPR052584">
    <property type="entry name" value="U2_snRNP_Complex_Component"/>
</dbReference>
<feature type="region of interest" description="Disordered" evidence="1">
    <location>
        <begin position="63"/>
        <end position="89"/>
    </location>
</feature>
<reference evidence="4" key="1">
    <citation type="submission" date="2018-06" db="EMBL/GenBank/DDBJ databases">
        <authorList>
            <person name="Guldener U."/>
        </authorList>
    </citation>
    <scope>NUCLEOTIDE SEQUENCE [LARGE SCALE GENOMIC DNA]</scope>
    <source>
        <strain evidence="4">UTAD17</strain>
    </source>
</reference>
<dbReference type="VEuPathDB" id="FungiDB:SCODWIG_01594"/>
<dbReference type="OrthoDB" id="10260794at2759"/>
<dbReference type="InterPro" id="IPR007180">
    <property type="entry name" value="DUF382"/>
</dbReference>
<evidence type="ECO:0000313" key="3">
    <source>
        <dbReference type="EMBL" id="SSD59833.1"/>
    </source>
</evidence>
<accession>A0A376B596</accession>
<gene>
    <name evidence="3" type="ORF">SCODWIG_01594</name>
</gene>
<evidence type="ECO:0000259" key="2">
    <source>
        <dbReference type="Pfam" id="PF04037"/>
    </source>
</evidence>
<organism evidence="3 4">
    <name type="scientific">Saccharomycodes ludwigii</name>
    <dbReference type="NCBI Taxonomy" id="36035"/>
    <lineage>
        <taxon>Eukaryota</taxon>
        <taxon>Fungi</taxon>
        <taxon>Dikarya</taxon>
        <taxon>Ascomycota</taxon>
        <taxon>Saccharomycotina</taxon>
        <taxon>Saccharomycetes</taxon>
        <taxon>Saccharomycodales</taxon>
        <taxon>Saccharomycodaceae</taxon>
        <taxon>Saccharomycodes</taxon>
    </lineage>
</organism>